<reference evidence="7 8" key="1">
    <citation type="journal article" date="2007" name="J. Gen. Virol.">
        <title>Comparison of ovine herpesvirus 2 genomes isolated from domestic sheep (Ovis aries) and a clinically affected cow (Bos bovis).</title>
        <authorList>
            <person name="Taus N.S."/>
            <person name="Herndon D.R."/>
            <person name="Traul D.L."/>
            <person name="Stewart J.P."/>
            <person name="Ackermann M."/>
            <person name="Li H."/>
            <person name="Knowles D.P."/>
            <person name="Lewis G.S."/>
            <person name="Brayton K.A."/>
        </authorList>
    </citation>
    <scope>NUCLEOTIDE SEQUENCE [LARGE SCALE GENOMIC DNA]</scope>
</reference>
<feature type="region of interest" description="Disordered" evidence="6">
    <location>
        <begin position="375"/>
        <end position="395"/>
    </location>
</feature>
<evidence type="ECO:0000313" key="7">
    <source>
        <dbReference type="EMBL" id="ABB22266.1"/>
    </source>
</evidence>
<dbReference type="Proteomes" id="UP000152762">
    <property type="component" value="Segment"/>
</dbReference>
<keyword evidence="1" id="KW-0244">Early protein</keyword>
<feature type="region of interest" description="Disordered" evidence="6">
    <location>
        <begin position="1"/>
        <end position="20"/>
    </location>
</feature>
<dbReference type="EMBL" id="DQ198083">
    <property type="protein sequence ID" value="ABB22266.1"/>
    <property type="molecule type" value="Genomic_DNA"/>
</dbReference>
<keyword evidence="5" id="KW-0804">Transcription</keyword>
<evidence type="ECO:0000256" key="1">
    <source>
        <dbReference type="ARBA" id="ARBA00022518"/>
    </source>
</evidence>
<feature type="compositionally biased region" description="Polar residues" evidence="6">
    <location>
        <begin position="447"/>
        <end position="463"/>
    </location>
</feature>
<evidence type="ECO:0000256" key="2">
    <source>
        <dbReference type="ARBA" id="ARBA00023015"/>
    </source>
</evidence>
<organism evidence="7 8">
    <name type="scientific">Ovine gammaherpesvirus 2</name>
    <dbReference type="NCBI Taxonomy" id="10398"/>
    <lineage>
        <taxon>Viruses</taxon>
        <taxon>Duplodnaviria</taxon>
        <taxon>Heunggongvirae</taxon>
        <taxon>Peploviricota</taxon>
        <taxon>Herviviricetes</taxon>
        <taxon>Herpesvirales</taxon>
        <taxon>Orthoherpesviridae</taxon>
        <taxon>Gammaherpesvirinae</taxon>
        <taxon>Macavirus</taxon>
        <taxon>Macavirus ovinegamma2</taxon>
    </lineage>
</organism>
<evidence type="ECO:0000256" key="4">
    <source>
        <dbReference type="ARBA" id="ARBA00023159"/>
    </source>
</evidence>
<name>A1BM37_9GAMA</name>
<evidence type="ECO:0000256" key="3">
    <source>
        <dbReference type="ARBA" id="ARBA00023125"/>
    </source>
</evidence>
<keyword evidence="3" id="KW-0238">DNA-binding</keyword>
<evidence type="ECO:0000313" key="8">
    <source>
        <dbReference type="Proteomes" id="UP000152762"/>
    </source>
</evidence>
<keyword evidence="4" id="KW-0010">Activator</keyword>
<feature type="compositionally biased region" description="Low complexity" evidence="6">
    <location>
        <begin position="475"/>
        <end position="494"/>
    </location>
</feature>
<dbReference type="Pfam" id="PF03326">
    <property type="entry name" value="Herpes_TAF50"/>
    <property type="match status" value="1"/>
</dbReference>
<feature type="compositionally biased region" description="Low complexity" evidence="6">
    <location>
        <begin position="379"/>
        <end position="395"/>
    </location>
</feature>
<evidence type="ECO:0000256" key="6">
    <source>
        <dbReference type="SAM" id="MobiDB-lite"/>
    </source>
</evidence>
<accession>A1BM37</accession>
<dbReference type="InterPro" id="IPR004998">
    <property type="entry name" value="Herpes_TAF50"/>
</dbReference>
<feature type="region of interest" description="Disordered" evidence="6">
    <location>
        <begin position="447"/>
        <end position="504"/>
    </location>
</feature>
<proteinExistence type="predicted"/>
<gene>
    <name evidence="7" type="ORF">OvHV-2gp46</name>
</gene>
<keyword evidence="2" id="KW-0805">Transcription regulation</keyword>
<dbReference type="GO" id="GO:0006355">
    <property type="term" value="P:regulation of DNA-templated transcription"/>
    <property type="evidence" value="ECO:0007669"/>
    <property type="project" value="InterPro"/>
</dbReference>
<protein>
    <submittedName>
        <fullName evidence="7">R-transactivator-like protein</fullName>
    </submittedName>
</protein>
<sequence length="573" mass="61728">MSGKRPSNPDHSQHGPPKKKSISKVICLDDFIGLSGELSDKIYRRMSAFQKTTTCTDEESEAFTQQVLEMCQEIVEANRVQNELWGFVADLNLFNIFALLKSYKQRVRQANCKQLLCATASGQIIRHFIERIIRNTDRFFLVAPCNGLHLPPELARAMYTLLSEVRSRAVHQGRMFGGGRMQIMKAGLQVVSVFGNLLESDTTPASLKAYMEHTFPVPSLDDVFKPLFKIEEDIRQQKASLTRHIHFTARRRCPNKSAFSDYDNKRFHLPETLLHTDDLSEPETHCSPDLSSLLQNPASTSHPVCMDPWSLESPLTSSSLSQPAASHGQPTGPLGSPPLAPYPLDFAVPSTSTTSVPPACQSFNLSPPVAGAAATRACSLPGPSTSAGPPAAAPSCDVAVPSTSTATPTLAASCAFAEPGPSSVLPPAAHPCDFAMPSTSAAAPNYLQQHSTETPFQPQTDWNSIFAPSFPPVTEPVSPYSSSSIQPSSSTGSVHSQGESTDVGSLSSILDDLLDGQDSSVATNSSVQPLGAQCNFSMSEAPSSQEAPSDPLSMEMFRIFNFFANNSNSSGFQ</sequence>
<evidence type="ECO:0000256" key="5">
    <source>
        <dbReference type="ARBA" id="ARBA00023163"/>
    </source>
</evidence>
<feature type="compositionally biased region" description="Low complexity" evidence="6">
    <location>
        <begin position="315"/>
        <end position="326"/>
    </location>
</feature>
<feature type="region of interest" description="Disordered" evidence="6">
    <location>
        <begin position="315"/>
        <end position="346"/>
    </location>
</feature>
<dbReference type="GO" id="GO:0003677">
    <property type="term" value="F:DNA binding"/>
    <property type="evidence" value="ECO:0007669"/>
    <property type="project" value="UniProtKB-KW"/>
</dbReference>